<reference evidence="1" key="1">
    <citation type="journal article" date="2015" name="Nature">
        <title>Complex archaea that bridge the gap between prokaryotes and eukaryotes.</title>
        <authorList>
            <person name="Spang A."/>
            <person name="Saw J.H."/>
            <person name="Jorgensen S.L."/>
            <person name="Zaremba-Niedzwiedzka K."/>
            <person name="Martijn J."/>
            <person name="Lind A.E."/>
            <person name="van Eijk R."/>
            <person name="Schleper C."/>
            <person name="Guy L."/>
            <person name="Ettema T.J."/>
        </authorList>
    </citation>
    <scope>NUCLEOTIDE SEQUENCE</scope>
</reference>
<evidence type="ECO:0000313" key="1">
    <source>
        <dbReference type="EMBL" id="KKK94165.1"/>
    </source>
</evidence>
<dbReference type="AlphaFoldDB" id="A0A0F9A7J6"/>
<dbReference type="InterPro" id="IPR052380">
    <property type="entry name" value="Viral_DNA_packaging_terminase"/>
</dbReference>
<accession>A0A0F9A7J6</accession>
<proteinExistence type="predicted"/>
<dbReference type="Gene3D" id="3.30.420.280">
    <property type="match status" value="1"/>
</dbReference>
<protein>
    <recommendedName>
        <fullName evidence="2">Terminase large subunit gp17-like C-terminal domain-containing protein</fullName>
    </recommendedName>
</protein>
<dbReference type="EMBL" id="LAZR01047462">
    <property type="protein sequence ID" value="KKK94165.1"/>
    <property type="molecule type" value="Genomic_DNA"/>
</dbReference>
<feature type="non-terminal residue" evidence="1">
    <location>
        <position position="1"/>
    </location>
</feature>
<evidence type="ECO:0008006" key="2">
    <source>
        <dbReference type="Google" id="ProtNLM"/>
    </source>
</evidence>
<dbReference type="PANTHER" id="PTHR39184">
    <property type="match status" value="1"/>
</dbReference>
<organism evidence="1">
    <name type="scientific">marine sediment metagenome</name>
    <dbReference type="NCBI Taxonomy" id="412755"/>
    <lineage>
        <taxon>unclassified sequences</taxon>
        <taxon>metagenomes</taxon>
        <taxon>ecological metagenomes</taxon>
    </lineage>
</organism>
<sequence>LLLCKQNGIPYKVNNTELSIKFPGYSKFTVDGSDNIESLRGKSDWGGVVLDEFSVWKKPQYAWDEVIEPNLLVHHAWVIISGTPKGYNSFHAMVKLGDHDGMIEGDAFNAEGKIIKPNKNFKSYRHTSYENPFIDHDWIDDKRERLTEAAFNEEYLARFEKYTGLIYKEFNREHHVIPPRDIPPSWTRFGAMDFGAENPTVHLWIAVDQDYNIYVYDEYYQARQSSPFHINVIKTKWGITPYEAIWGDPSAAQAILDYGNEGLYITPAVKVIPGDEPSWIRSGIDKTSQLLKISSKFGKPKLFIFNNCVNLIREFESYKWLEQKQEGINEKDIPFKANDHALDALRYFVISFCQGHIGDVLANWPDEGKYIGQ</sequence>
<dbReference type="PANTHER" id="PTHR39184:SF1">
    <property type="entry name" value="PBSX PHAGE TERMINASE LARGE SUBUNIT"/>
    <property type="match status" value="1"/>
</dbReference>
<comment type="caution">
    <text evidence="1">The sequence shown here is derived from an EMBL/GenBank/DDBJ whole genome shotgun (WGS) entry which is preliminary data.</text>
</comment>
<dbReference type="Gene3D" id="3.40.50.300">
    <property type="entry name" value="P-loop containing nucleotide triphosphate hydrolases"/>
    <property type="match status" value="1"/>
</dbReference>
<gene>
    <name evidence="1" type="ORF">LCGC14_2685590</name>
</gene>
<name>A0A0F9A7J6_9ZZZZ</name>
<dbReference type="InterPro" id="IPR027417">
    <property type="entry name" value="P-loop_NTPase"/>
</dbReference>